<proteinExistence type="evidence at transcript level"/>
<dbReference type="Gene3D" id="1.10.10.60">
    <property type="entry name" value="Homeodomain-like"/>
    <property type="match status" value="1"/>
</dbReference>
<dbReference type="PROSITE" id="PS50848">
    <property type="entry name" value="START"/>
    <property type="match status" value="1"/>
</dbReference>
<feature type="domain" description="START" evidence="13">
    <location>
        <begin position="245"/>
        <end position="465"/>
    </location>
</feature>
<feature type="DNA-binding region" description="Homeobox" evidence="8">
    <location>
        <begin position="19"/>
        <end position="82"/>
    </location>
</feature>
<dbReference type="GO" id="GO:0003677">
    <property type="term" value="F:DNA binding"/>
    <property type="evidence" value="ECO:0007669"/>
    <property type="project" value="UniProtKB-UniRule"/>
</dbReference>
<organism evidence="14">
    <name type="scientific">Spirogyra pratensis</name>
    <dbReference type="NCBI Taxonomy" id="332123"/>
    <lineage>
        <taxon>Eukaryota</taxon>
        <taxon>Viridiplantae</taxon>
        <taxon>Streptophyta</taxon>
        <taxon>Zygnematophyceae</taxon>
        <taxon>Zygnematophycidae</taxon>
        <taxon>Spirogyrales</taxon>
        <taxon>Spirogyraceae</taxon>
        <taxon>Spirogyra</taxon>
    </lineage>
</organism>
<accession>A0A173GNX3</accession>
<dbReference type="SMART" id="SM00234">
    <property type="entry name" value="START"/>
    <property type="match status" value="1"/>
</dbReference>
<evidence type="ECO:0000256" key="8">
    <source>
        <dbReference type="PROSITE-ProRule" id="PRU00108"/>
    </source>
</evidence>
<dbReference type="SUPFAM" id="SSF55961">
    <property type="entry name" value="Bet v1-like"/>
    <property type="match status" value="1"/>
</dbReference>
<dbReference type="InterPro" id="IPR001356">
    <property type="entry name" value="HD"/>
</dbReference>
<comment type="subcellular location">
    <subcellularLocation>
        <location evidence="8 9">Nucleus</location>
    </subcellularLocation>
</comment>
<dbReference type="GO" id="GO:0003700">
    <property type="term" value="F:DNA-binding transcription factor activity"/>
    <property type="evidence" value="ECO:0007669"/>
    <property type="project" value="InterPro"/>
</dbReference>
<comment type="similarity">
    <text evidence="1">Belongs to the HD-ZIP homeobox family. Class III subfamily.</text>
</comment>
<evidence type="ECO:0000259" key="13">
    <source>
        <dbReference type="PROSITE" id="PS50848"/>
    </source>
</evidence>
<evidence type="ECO:0000256" key="5">
    <source>
        <dbReference type="ARBA" id="ARBA00023155"/>
    </source>
</evidence>
<feature type="coiled-coil region" evidence="10">
    <location>
        <begin position="98"/>
        <end position="132"/>
    </location>
</feature>
<dbReference type="CDD" id="cd14686">
    <property type="entry name" value="bZIP"/>
    <property type="match status" value="1"/>
</dbReference>
<reference evidence="14" key="1">
    <citation type="submission" date="2016-03" db="EMBL/GenBank/DDBJ databases">
        <title>Class III HD-Zips extracted from shotgun transcriptome assemblies of green algae.</title>
        <authorList>
            <person name="Cooper E.D."/>
        </authorList>
    </citation>
    <scope>NUCLEOTIDE SEQUENCE</scope>
</reference>
<dbReference type="AlphaFoldDB" id="A0A173GNX3"/>
<dbReference type="PROSITE" id="PS50071">
    <property type="entry name" value="HOMEOBOX_2"/>
    <property type="match status" value="1"/>
</dbReference>
<evidence type="ECO:0000256" key="4">
    <source>
        <dbReference type="ARBA" id="ARBA00023125"/>
    </source>
</evidence>
<dbReference type="SUPFAM" id="SSF46689">
    <property type="entry name" value="Homeodomain-like"/>
    <property type="match status" value="1"/>
</dbReference>
<dbReference type="InterPro" id="IPR044830">
    <property type="entry name" value="HD-Zip_III"/>
</dbReference>
<dbReference type="CDD" id="cd00086">
    <property type="entry name" value="homeodomain"/>
    <property type="match status" value="1"/>
</dbReference>
<evidence type="ECO:0000256" key="7">
    <source>
        <dbReference type="ARBA" id="ARBA00023242"/>
    </source>
</evidence>
<feature type="region of interest" description="Disordered" evidence="11">
    <location>
        <begin position="1"/>
        <end position="23"/>
    </location>
</feature>
<dbReference type="InterPro" id="IPR002913">
    <property type="entry name" value="START_lipid-bd_dom"/>
</dbReference>
<evidence type="ECO:0000256" key="10">
    <source>
        <dbReference type="SAM" id="Coils"/>
    </source>
</evidence>
<dbReference type="InterPro" id="IPR013978">
    <property type="entry name" value="MEKHLA"/>
</dbReference>
<dbReference type="EMBL" id="KU886071">
    <property type="protein sequence ID" value="ANH56717.1"/>
    <property type="molecule type" value="mRNA"/>
</dbReference>
<evidence type="ECO:0000313" key="14">
    <source>
        <dbReference type="EMBL" id="ANH56717.1"/>
    </source>
</evidence>
<evidence type="ECO:0000256" key="2">
    <source>
        <dbReference type="ARBA" id="ARBA00023015"/>
    </source>
</evidence>
<evidence type="ECO:0000256" key="3">
    <source>
        <dbReference type="ARBA" id="ARBA00023054"/>
    </source>
</evidence>
<evidence type="ECO:0000256" key="11">
    <source>
        <dbReference type="SAM" id="MobiDB-lite"/>
    </source>
</evidence>
<name>A0A173GNX3_9VIRI</name>
<evidence type="ECO:0000256" key="6">
    <source>
        <dbReference type="ARBA" id="ARBA00023163"/>
    </source>
</evidence>
<keyword evidence="5 8" id="KW-0371">Homeobox</keyword>
<dbReference type="Pfam" id="PF08670">
    <property type="entry name" value="MEKHLA"/>
    <property type="match status" value="1"/>
</dbReference>
<evidence type="ECO:0000259" key="12">
    <source>
        <dbReference type="PROSITE" id="PS50071"/>
    </source>
</evidence>
<dbReference type="InterPro" id="IPR009057">
    <property type="entry name" value="Homeodomain-like_sf"/>
</dbReference>
<dbReference type="Gene3D" id="3.30.530.20">
    <property type="match status" value="1"/>
</dbReference>
<evidence type="ECO:0000256" key="9">
    <source>
        <dbReference type="RuleBase" id="RU000682"/>
    </source>
</evidence>
<dbReference type="GO" id="GO:0005634">
    <property type="term" value="C:nucleus"/>
    <property type="evidence" value="ECO:0007669"/>
    <property type="project" value="UniProtKB-SubCell"/>
</dbReference>
<dbReference type="PANTHER" id="PTHR45950">
    <property type="entry name" value="HOMEOBOX-LEUCINE ZIPPER PROTEIN ATHB-14"/>
    <property type="match status" value="1"/>
</dbReference>
<protein>
    <submittedName>
        <fullName evidence="14">Class III homeodomain-leucine zipper protein</fullName>
    </submittedName>
</protein>
<dbReference type="InterPro" id="IPR023393">
    <property type="entry name" value="START-like_dom_sf"/>
</dbReference>
<keyword evidence="7 8" id="KW-0539">Nucleus</keyword>
<keyword evidence="3 10" id="KW-0175">Coiled coil</keyword>
<sequence>MEESSMDKSQDSPPNGGHENGKYVRYTPEQVEALERVYNECPKPSSVRRQMLIKECKILSNIEPKQIKVWFQNRRCRERQRLESARLQTMNAKLTSINKTLVEENEIANKKIAHLTLENAILRQQMSKYETQHLGNSQDPTRSNDMRMGAMISQFDNSLTNHMRKFENLPLNNLPLITNNNDATLAMLNDDISRRIMENDVGRIMEDDIGRRSNTHPLTNVNHSVDNSQESVVTHNFHLPITSKPETNSSGLLNIAEEILAEFLTKTTGTSLDFVDLPIQKNVSDYISRISVLNNSNNCVAARVAAFIPLEPFKIAEYLKEKSEWMRECRRCDVLGGFKTPNGGAVELVYTQMYALTTLSPPRDLCTLRYGCMLEDGGYVMCERSLTSMHGGTTMPAVPNFVRADMLPSGYLIKPIEGKGSFIVAIDHLDLQSSGVPEVLKPMYESSSLLAKSMTIAAIKYLKRMADENNSNFLTNKQMNSQQLTVWRSMAERMARNFNEAVNSFADKGWNNLPSDGLDDVSLSTLSISSVKDDSSLAGNNCPVDGGFLCAKASMLLQNVPPSLIMKYLKNNRSEWSDMNLDNEFATTIKSTIKNNHMLNMNGNNNSNHIPLPFSHIFDQDEVLELVKLENNLLDSSMLPQNNFLIQLSSISDQPSSPSSSFLSSPSPPLYAANLIFSPVDTNWNSESVPLLCSGFQIVSLNKSTNDSNAPTRTLDLASMLENQTLPETSQASREASSQRSVLTIAFQFVYTHVARDSVALIARQYVRNMVSSIQRAAMAISPPKPVLQTMNPIPPPKSVNSMMPIPPSSSIGSVDALLMARRILQNYRTYVGSDLILVDHLQPQELLQAFWNFKDAIICIAWKQAAVELVFANKAGLDMLEVGSGGLSEIPWEKTMDEVGKKAILGAFTTVMSQGYAQLSYGLRISKTGRPVCYDSAIVWKVMDADDNLQCIAISHSGWSFIS</sequence>
<keyword evidence="2" id="KW-0805">Transcription regulation</keyword>
<dbReference type="Pfam" id="PF00046">
    <property type="entry name" value="Homeodomain"/>
    <property type="match status" value="1"/>
</dbReference>
<keyword evidence="4 8" id="KW-0238">DNA-binding</keyword>
<dbReference type="GO" id="GO:0008289">
    <property type="term" value="F:lipid binding"/>
    <property type="evidence" value="ECO:0007669"/>
    <property type="project" value="InterPro"/>
</dbReference>
<feature type="compositionally biased region" description="Basic and acidic residues" evidence="11">
    <location>
        <begin position="1"/>
        <end position="10"/>
    </location>
</feature>
<keyword evidence="6" id="KW-0804">Transcription</keyword>
<feature type="domain" description="Homeobox" evidence="12">
    <location>
        <begin position="17"/>
        <end position="81"/>
    </location>
</feature>
<dbReference type="PANTHER" id="PTHR45950:SF7">
    <property type="entry name" value="HOMEOBOX-LEUCINE ZIPPER PROTEIN ATHB-14"/>
    <property type="match status" value="1"/>
</dbReference>
<evidence type="ECO:0000256" key="1">
    <source>
        <dbReference type="ARBA" id="ARBA00010338"/>
    </source>
</evidence>
<dbReference type="SMART" id="SM00389">
    <property type="entry name" value="HOX"/>
    <property type="match status" value="1"/>
</dbReference>
<dbReference type="Pfam" id="PF01852">
    <property type="entry name" value="START"/>
    <property type="match status" value="1"/>
</dbReference>